<name>A0A7X3MPB2_9HYPH</name>
<dbReference type="AlphaFoldDB" id="A0A7X3MPB2"/>
<evidence type="ECO:0000313" key="3">
    <source>
        <dbReference type="Proteomes" id="UP000436483"/>
    </source>
</evidence>
<dbReference type="EMBL" id="WURB01000002">
    <property type="protein sequence ID" value="MXQ10680.1"/>
    <property type="molecule type" value="Genomic_DNA"/>
</dbReference>
<dbReference type="Proteomes" id="UP000436483">
    <property type="component" value="Unassembled WGS sequence"/>
</dbReference>
<proteinExistence type="predicted"/>
<protein>
    <submittedName>
        <fullName evidence="2">Pilus assembly protein</fullName>
    </submittedName>
</protein>
<keyword evidence="3" id="KW-1185">Reference proteome</keyword>
<feature type="region of interest" description="Disordered" evidence="1">
    <location>
        <begin position="64"/>
        <end position="93"/>
    </location>
</feature>
<reference evidence="2 3" key="1">
    <citation type="submission" date="2019-12" db="EMBL/GenBank/DDBJ databases">
        <authorList>
            <person name="Yuan C.-G."/>
        </authorList>
    </citation>
    <scope>NUCLEOTIDE SEQUENCE [LARGE SCALE GENOMIC DNA]</scope>
    <source>
        <strain evidence="2 3">KCTC 23863</strain>
    </source>
</reference>
<dbReference type="RefSeq" id="WP_160883278.1">
    <property type="nucleotide sequence ID" value="NZ_WURB01000002.1"/>
</dbReference>
<feature type="compositionally biased region" description="Low complexity" evidence="1">
    <location>
        <begin position="64"/>
        <end position="76"/>
    </location>
</feature>
<gene>
    <name evidence="2" type="ORF">GR328_04305</name>
</gene>
<evidence type="ECO:0000256" key="1">
    <source>
        <dbReference type="SAM" id="MobiDB-lite"/>
    </source>
</evidence>
<accession>A0A7X3MPB2</accession>
<comment type="caution">
    <text evidence="2">The sequence shown here is derived from an EMBL/GenBank/DDBJ whole genome shotgun (WGS) entry which is preliminary data.</text>
</comment>
<evidence type="ECO:0000313" key="2">
    <source>
        <dbReference type="EMBL" id="MXQ10680.1"/>
    </source>
</evidence>
<organism evidence="2 3">
    <name type="scientific">Microvirga makkahensis</name>
    <dbReference type="NCBI Taxonomy" id="1128670"/>
    <lineage>
        <taxon>Bacteria</taxon>
        <taxon>Pseudomonadati</taxon>
        <taxon>Pseudomonadota</taxon>
        <taxon>Alphaproteobacteria</taxon>
        <taxon>Hyphomicrobiales</taxon>
        <taxon>Methylobacteriaceae</taxon>
        <taxon>Microvirga</taxon>
    </lineage>
</organism>
<dbReference type="OrthoDB" id="7679506at2"/>
<sequence>MTTSTLGGCADYLERRDTITFAAGEAQAWNRVVHTVDPWPPYVTNTRITSDGERVARATRSYFDGGADANTGAAAALPDQDGPATPPGQGGTE</sequence>
<reference evidence="2 3" key="2">
    <citation type="submission" date="2020-01" db="EMBL/GenBank/DDBJ databases">
        <title>Microvirga sp. nov., an arsenate reduction bacterium isolated from Tibet hotspring sediments.</title>
        <authorList>
            <person name="Xian W.-D."/>
            <person name="Li W.-J."/>
        </authorList>
    </citation>
    <scope>NUCLEOTIDE SEQUENCE [LARGE SCALE GENOMIC DNA]</scope>
    <source>
        <strain evidence="2 3">KCTC 23863</strain>
    </source>
</reference>